<evidence type="ECO:0000313" key="1">
    <source>
        <dbReference type="EMBL" id="CDH07904.1"/>
    </source>
</evidence>
<proteinExistence type="predicted"/>
<accession>A0A077PAK9</accession>
<dbReference type="AlphaFoldDB" id="A0A077PAK9"/>
<gene>
    <name evidence="1" type="ORF">XBO1_680009</name>
</gene>
<name>A0A077PAK9_XENBV</name>
<sequence>MVKAAIALLTERHMLQVIPYGKDCSLYLMDGLPAETKFNELSQSYSIKANVLVKPNPEIKLFS</sequence>
<reference evidence="1" key="1">
    <citation type="submission" date="2013-07" db="EMBL/GenBank/DDBJ databases">
        <title>Sub-species coevolution in mutualistic symbiosis.</title>
        <authorList>
            <person name="Murfin K."/>
            <person name="Klassen J."/>
            <person name="Lee M."/>
            <person name="Forst S."/>
            <person name="Stock P."/>
            <person name="Goodrich-Blair H."/>
        </authorList>
    </citation>
    <scope>NUCLEOTIDE SEQUENCE [LARGE SCALE GENOMIC DNA]</scope>
    <source>
        <strain evidence="1">Oregonense</strain>
    </source>
</reference>
<dbReference type="EMBL" id="CBSX010000235">
    <property type="protein sequence ID" value="CDH07904.1"/>
    <property type="molecule type" value="Genomic_DNA"/>
</dbReference>
<evidence type="ECO:0000313" key="2">
    <source>
        <dbReference type="Proteomes" id="UP000028483"/>
    </source>
</evidence>
<organism evidence="1 2">
    <name type="scientific">Xenorhabdus bovienii str. oregonense</name>
    <dbReference type="NCBI Taxonomy" id="1398202"/>
    <lineage>
        <taxon>Bacteria</taxon>
        <taxon>Pseudomonadati</taxon>
        <taxon>Pseudomonadota</taxon>
        <taxon>Gammaproteobacteria</taxon>
        <taxon>Enterobacterales</taxon>
        <taxon>Morganellaceae</taxon>
        <taxon>Xenorhabdus</taxon>
    </lineage>
</organism>
<dbReference type="HOGENOM" id="CLU_2884908_0_0_6"/>
<protein>
    <submittedName>
        <fullName evidence="1">Uncharacterized protein</fullName>
    </submittedName>
</protein>
<comment type="caution">
    <text evidence="1">The sequence shown here is derived from an EMBL/GenBank/DDBJ whole genome shotgun (WGS) entry which is preliminary data.</text>
</comment>
<dbReference type="Proteomes" id="UP000028483">
    <property type="component" value="Unassembled WGS sequence"/>
</dbReference>